<reference evidence="2" key="1">
    <citation type="submission" date="2023-03" db="EMBL/GenBank/DDBJ databases">
        <title>Massive genome expansion in bonnet fungi (Mycena s.s.) driven by repeated elements and novel gene families across ecological guilds.</title>
        <authorList>
            <consortium name="Lawrence Berkeley National Laboratory"/>
            <person name="Harder C.B."/>
            <person name="Miyauchi S."/>
            <person name="Viragh M."/>
            <person name="Kuo A."/>
            <person name="Thoen E."/>
            <person name="Andreopoulos B."/>
            <person name="Lu D."/>
            <person name="Skrede I."/>
            <person name="Drula E."/>
            <person name="Henrissat B."/>
            <person name="Morin E."/>
            <person name="Kohler A."/>
            <person name="Barry K."/>
            <person name="LaButti K."/>
            <person name="Morin E."/>
            <person name="Salamov A."/>
            <person name="Lipzen A."/>
            <person name="Mereny Z."/>
            <person name="Hegedus B."/>
            <person name="Baldrian P."/>
            <person name="Stursova M."/>
            <person name="Weitz H."/>
            <person name="Taylor A."/>
            <person name="Grigoriev I.V."/>
            <person name="Nagy L.G."/>
            <person name="Martin F."/>
            <person name="Kauserud H."/>
        </authorList>
    </citation>
    <scope>NUCLEOTIDE SEQUENCE</scope>
    <source>
        <strain evidence="2">CBHHK182m</strain>
    </source>
</reference>
<evidence type="ECO:0000256" key="1">
    <source>
        <dbReference type="SAM" id="MobiDB-lite"/>
    </source>
</evidence>
<gene>
    <name evidence="2" type="ORF">B0H16DRAFT_1470179</name>
</gene>
<dbReference type="EMBL" id="JARKIB010000167">
    <property type="protein sequence ID" value="KAJ7729203.1"/>
    <property type="molecule type" value="Genomic_DNA"/>
</dbReference>
<protein>
    <submittedName>
        <fullName evidence="2">Uncharacterized protein</fullName>
    </submittedName>
</protein>
<accession>A0AAD7MRV3</accession>
<sequence length="332" mass="36908">MTGAVRWETDIKGPPSSGRCFNLNLAKNTDFTNAPHGEIRMLSTLHKYAKYSLFEGFSRVRINSSSLKQPTSRNQAPFLLSKPHSTATFGLPEGVPTRTILAKSSQVVRRSGPATAVVLILPNSEVHTNQSFPRSIYNRDNIETAESHDPRGMHGTRWVSSLIIVARFVQGMRQNFIKESEADPASANVRPRERSARRLVGIWVKGETVVKWCGKAGKPRRLSRAPPRSHDVCFLPPRRRHAARAGNLAWSRFGQHPASGCSRVEYPGPNHSETPSRRTRSLAHRDSESSPPYGVLAWIRNSRRGLVAIGYLASPFYMGLSEALKRLGGQEP</sequence>
<organism evidence="2 3">
    <name type="scientific">Mycena metata</name>
    <dbReference type="NCBI Taxonomy" id="1033252"/>
    <lineage>
        <taxon>Eukaryota</taxon>
        <taxon>Fungi</taxon>
        <taxon>Dikarya</taxon>
        <taxon>Basidiomycota</taxon>
        <taxon>Agaricomycotina</taxon>
        <taxon>Agaricomycetes</taxon>
        <taxon>Agaricomycetidae</taxon>
        <taxon>Agaricales</taxon>
        <taxon>Marasmiineae</taxon>
        <taxon>Mycenaceae</taxon>
        <taxon>Mycena</taxon>
    </lineage>
</organism>
<dbReference type="Proteomes" id="UP001215598">
    <property type="component" value="Unassembled WGS sequence"/>
</dbReference>
<name>A0AAD7MRV3_9AGAR</name>
<keyword evidence="3" id="KW-1185">Reference proteome</keyword>
<evidence type="ECO:0000313" key="3">
    <source>
        <dbReference type="Proteomes" id="UP001215598"/>
    </source>
</evidence>
<comment type="caution">
    <text evidence="2">The sequence shown here is derived from an EMBL/GenBank/DDBJ whole genome shotgun (WGS) entry which is preliminary data.</text>
</comment>
<dbReference type="AlphaFoldDB" id="A0AAD7MRV3"/>
<proteinExistence type="predicted"/>
<feature type="region of interest" description="Disordered" evidence="1">
    <location>
        <begin position="261"/>
        <end position="291"/>
    </location>
</feature>
<evidence type="ECO:0000313" key="2">
    <source>
        <dbReference type="EMBL" id="KAJ7729203.1"/>
    </source>
</evidence>